<evidence type="ECO:0000259" key="1">
    <source>
        <dbReference type="SMART" id="SM01022"/>
    </source>
</evidence>
<evidence type="ECO:0000313" key="3">
    <source>
        <dbReference type="Proteomes" id="UP000184231"/>
    </source>
</evidence>
<dbReference type="STRING" id="558155.SAMN04487911_101212"/>
<gene>
    <name evidence="2" type="ORF">SAMN04487911_101212</name>
</gene>
<name>A0A1M6AGG9_9FLAO</name>
<dbReference type="PANTHER" id="PTHR39203">
    <property type="entry name" value="CYTOPLASMIC PROTEIN-RELATED"/>
    <property type="match status" value="1"/>
</dbReference>
<dbReference type="CDD" id="cd06553">
    <property type="entry name" value="ASCH_Ef3133_like"/>
    <property type="match status" value="1"/>
</dbReference>
<dbReference type="AlphaFoldDB" id="A0A1M6AGG9"/>
<dbReference type="Proteomes" id="UP000184231">
    <property type="component" value="Unassembled WGS sequence"/>
</dbReference>
<dbReference type="SUPFAM" id="SSF88697">
    <property type="entry name" value="PUA domain-like"/>
    <property type="match status" value="1"/>
</dbReference>
<dbReference type="Gene3D" id="3.10.400.10">
    <property type="entry name" value="Sulfate adenylyltransferase"/>
    <property type="match status" value="1"/>
</dbReference>
<proteinExistence type="predicted"/>
<dbReference type="Pfam" id="PF04266">
    <property type="entry name" value="ASCH"/>
    <property type="match status" value="1"/>
</dbReference>
<feature type="domain" description="ASCH" evidence="1">
    <location>
        <begin position="29"/>
        <end position="152"/>
    </location>
</feature>
<sequence length="152" mass="17599">MENSSARHMWGDFLDAHLQYAFVDPPKVLHFCNTELEANRSTALVLDQIKKATTYSLLGLQHRKESLPKIGSFMVITNWEGKAQCIVRTTAVQLKPFYSITKDYALKEAIDDHSLEAWKKATWERFSEELKPFNKVPKESMIVVCQEFEKVF</sequence>
<dbReference type="InterPro" id="IPR015947">
    <property type="entry name" value="PUA-like_sf"/>
</dbReference>
<dbReference type="OrthoDB" id="9807542at2"/>
<dbReference type="InterPro" id="IPR009326">
    <property type="entry name" value="DUF984"/>
</dbReference>
<protein>
    <submittedName>
        <fullName evidence="2">Uncharacterized protein YhfF</fullName>
    </submittedName>
</protein>
<accession>A0A1M6AGG9</accession>
<dbReference type="EMBL" id="FQYX01000001">
    <property type="protein sequence ID" value="SHI35545.1"/>
    <property type="molecule type" value="Genomic_DNA"/>
</dbReference>
<dbReference type="InterPro" id="IPR007374">
    <property type="entry name" value="ASCH_domain"/>
</dbReference>
<dbReference type="SMART" id="SM01022">
    <property type="entry name" value="ASCH"/>
    <property type="match status" value="1"/>
</dbReference>
<dbReference type="PANTHER" id="PTHR39203:SF1">
    <property type="entry name" value="CYTOPLASMIC PROTEIN"/>
    <property type="match status" value="1"/>
</dbReference>
<keyword evidence="3" id="KW-1185">Reference proteome</keyword>
<reference evidence="2 3" key="1">
    <citation type="submission" date="2016-11" db="EMBL/GenBank/DDBJ databases">
        <authorList>
            <person name="Jaros S."/>
            <person name="Januszkiewicz K."/>
            <person name="Wedrychowicz H."/>
        </authorList>
    </citation>
    <scope>NUCLEOTIDE SEQUENCE [LARGE SCALE GENOMIC DNA]</scope>
    <source>
        <strain evidence="2 3">CGMCC 1.8863</strain>
    </source>
</reference>
<evidence type="ECO:0000313" key="2">
    <source>
        <dbReference type="EMBL" id="SHI35545.1"/>
    </source>
</evidence>
<organism evidence="2 3">
    <name type="scientific">Arenibacter nanhaiticus</name>
    <dbReference type="NCBI Taxonomy" id="558155"/>
    <lineage>
        <taxon>Bacteria</taxon>
        <taxon>Pseudomonadati</taxon>
        <taxon>Bacteroidota</taxon>
        <taxon>Flavobacteriia</taxon>
        <taxon>Flavobacteriales</taxon>
        <taxon>Flavobacteriaceae</taxon>
        <taxon>Arenibacter</taxon>
    </lineage>
</organism>
<dbReference type="RefSeq" id="WP_072762772.1">
    <property type="nucleotide sequence ID" value="NZ_FQYX01000001.1"/>
</dbReference>